<organism evidence="4 5">
    <name type="scientific">Calycina marina</name>
    <dbReference type="NCBI Taxonomy" id="1763456"/>
    <lineage>
        <taxon>Eukaryota</taxon>
        <taxon>Fungi</taxon>
        <taxon>Dikarya</taxon>
        <taxon>Ascomycota</taxon>
        <taxon>Pezizomycotina</taxon>
        <taxon>Leotiomycetes</taxon>
        <taxon>Helotiales</taxon>
        <taxon>Pezizellaceae</taxon>
        <taxon>Calycina</taxon>
    </lineage>
</organism>
<dbReference type="GO" id="GO:0016616">
    <property type="term" value="F:oxidoreductase activity, acting on the CH-OH group of donors, NAD or NADP as acceptor"/>
    <property type="evidence" value="ECO:0007669"/>
    <property type="project" value="UniProtKB-ARBA"/>
</dbReference>
<dbReference type="PROSITE" id="PS00061">
    <property type="entry name" value="ADH_SHORT"/>
    <property type="match status" value="1"/>
</dbReference>
<dbReference type="OrthoDB" id="1669814at2759"/>
<dbReference type="AlphaFoldDB" id="A0A9P7Z8V3"/>
<sequence>MPSHNSGLNQNDSFSRSSHITTMAGISEFDLTGHVVVLTGGTGGLDIVQAEALVEVGAIVTPLPEKEAAADTGRQENYPDQLYFRNVDVRDNVKLNEIVADIAKEHGRLDGCIAAAGINHECPAIDYPKVEVDRILGINVMGCFLTAQAVARQMKKFGEGGSIVMIASMSAHIANKGSEFALYNSSKAAVLQLARNLAMEWGPDNIRINTISPGYIVTEMVEELFKTKPERKEQWAKENMLGRLSMPAEYRGATLFLLSKASSFMTGADLKMDGGHSAW</sequence>
<dbReference type="EMBL" id="MU253769">
    <property type="protein sequence ID" value="KAG9247569.1"/>
    <property type="molecule type" value="Genomic_DNA"/>
</dbReference>
<keyword evidence="2" id="KW-0521">NADP</keyword>
<evidence type="ECO:0000256" key="1">
    <source>
        <dbReference type="ARBA" id="ARBA00006484"/>
    </source>
</evidence>
<evidence type="ECO:0000256" key="3">
    <source>
        <dbReference type="ARBA" id="ARBA00023002"/>
    </source>
</evidence>
<name>A0A9P7Z8V3_9HELO</name>
<dbReference type="InterPro" id="IPR036291">
    <property type="entry name" value="NAD(P)-bd_dom_sf"/>
</dbReference>
<evidence type="ECO:0000313" key="4">
    <source>
        <dbReference type="EMBL" id="KAG9247569.1"/>
    </source>
</evidence>
<dbReference type="InterPro" id="IPR020904">
    <property type="entry name" value="Sc_DH/Rdtase_CS"/>
</dbReference>
<evidence type="ECO:0000256" key="2">
    <source>
        <dbReference type="ARBA" id="ARBA00022857"/>
    </source>
</evidence>
<dbReference type="Gene3D" id="3.40.50.720">
    <property type="entry name" value="NAD(P)-binding Rossmann-like Domain"/>
    <property type="match status" value="1"/>
</dbReference>
<dbReference type="PRINTS" id="PR00080">
    <property type="entry name" value="SDRFAMILY"/>
</dbReference>
<proteinExistence type="inferred from homology"/>
<gene>
    <name evidence="4" type="ORF">BJ878DRAFT_555254</name>
</gene>
<dbReference type="InterPro" id="IPR002347">
    <property type="entry name" value="SDR_fam"/>
</dbReference>
<dbReference type="SUPFAM" id="SSF51735">
    <property type="entry name" value="NAD(P)-binding Rossmann-fold domains"/>
    <property type="match status" value="1"/>
</dbReference>
<dbReference type="PANTHER" id="PTHR43008">
    <property type="entry name" value="BENZIL REDUCTASE"/>
    <property type="match status" value="1"/>
</dbReference>
<dbReference type="PANTHER" id="PTHR43008:SF4">
    <property type="entry name" value="CHAIN DEHYDROGENASE, PUTATIVE (AFU_ORTHOLOGUE AFUA_4G08710)-RELATED"/>
    <property type="match status" value="1"/>
</dbReference>
<dbReference type="GO" id="GO:0050664">
    <property type="term" value="F:oxidoreductase activity, acting on NAD(P)H, oxygen as acceptor"/>
    <property type="evidence" value="ECO:0007669"/>
    <property type="project" value="TreeGrafter"/>
</dbReference>
<comment type="similarity">
    <text evidence="1">Belongs to the short-chain dehydrogenases/reductases (SDR) family.</text>
</comment>
<reference evidence="4" key="1">
    <citation type="journal article" date="2021" name="IMA Fungus">
        <title>Genomic characterization of three marine fungi, including Emericellopsis atlantica sp. nov. with signatures of a generalist lifestyle and marine biomass degradation.</title>
        <authorList>
            <person name="Hagestad O.C."/>
            <person name="Hou L."/>
            <person name="Andersen J.H."/>
            <person name="Hansen E.H."/>
            <person name="Altermark B."/>
            <person name="Li C."/>
            <person name="Kuhnert E."/>
            <person name="Cox R.J."/>
            <person name="Crous P.W."/>
            <person name="Spatafora J.W."/>
            <person name="Lail K."/>
            <person name="Amirebrahimi M."/>
            <person name="Lipzen A."/>
            <person name="Pangilinan J."/>
            <person name="Andreopoulos W."/>
            <person name="Hayes R.D."/>
            <person name="Ng V."/>
            <person name="Grigoriev I.V."/>
            <person name="Jackson S.A."/>
            <person name="Sutton T.D.S."/>
            <person name="Dobson A.D.W."/>
            <person name="Rama T."/>
        </authorList>
    </citation>
    <scope>NUCLEOTIDE SEQUENCE</scope>
    <source>
        <strain evidence="4">TRa3180A</strain>
    </source>
</reference>
<dbReference type="Proteomes" id="UP000887226">
    <property type="component" value="Unassembled WGS sequence"/>
</dbReference>
<keyword evidence="5" id="KW-1185">Reference proteome</keyword>
<accession>A0A9P7Z8V3</accession>
<keyword evidence="3" id="KW-0560">Oxidoreductase</keyword>
<dbReference type="PRINTS" id="PR00081">
    <property type="entry name" value="GDHRDH"/>
</dbReference>
<comment type="caution">
    <text evidence="4">The sequence shown here is derived from an EMBL/GenBank/DDBJ whole genome shotgun (WGS) entry which is preliminary data.</text>
</comment>
<protein>
    <submittedName>
        <fullName evidence="4">Uncharacterized protein</fullName>
    </submittedName>
</protein>
<evidence type="ECO:0000313" key="5">
    <source>
        <dbReference type="Proteomes" id="UP000887226"/>
    </source>
</evidence>
<dbReference type="FunFam" id="3.40.50.720:FF:000245">
    <property type="entry name" value="Short chain dehydrogenase, putative"/>
    <property type="match status" value="1"/>
</dbReference>
<dbReference type="Pfam" id="PF13561">
    <property type="entry name" value="adh_short_C2"/>
    <property type="match status" value="1"/>
</dbReference>